<protein>
    <submittedName>
        <fullName evidence="2">Uncharacterized protein</fullName>
    </submittedName>
</protein>
<gene>
    <name evidence="2" type="ORF">JY500_15310</name>
</gene>
<dbReference type="Proteomes" id="UP000663570">
    <property type="component" value="Chromosome"/>
</dbReference>
<evidence type="ECO:0000313" key="2">
    <source>
        <dbReference type="EMBL" id="QSI75839.1"/>
    </source>
</evidence>
<dbReference type="EMBL" id="CP071060">
    <property type="protein sequence ID" value="QSI75839.1"/>
    <property type="molecule type" value="Genomic_DNA"/>
</dbReference>
<feature type="chain" id="PRO_5045776819" evidence="1">
    <location>
        <begin position="30"/>
        <end position="157"/>
    </location>
</feature>
<dbReference type="RefSeq" id="WP_206253700.1">
    <property type="nucleotide sequence ID" value="NZ_CP071060.1"/>
</dbReference>
<organism evidence="2 3">
    <name type="scientific">Niveibacterium microcysteis</name>
    <dbReference type="NCBI Taxonomy" id="2811415"/>
    <lineage>
        <taxon>Bacteria</taxon>
        <taxon>Pseudomonadati</taxon>
        <taxon>Pseudomonadota</taxon>
        <taxon>Betaproteobacteria</taxon>
        <taxon>Rhodocyclales</taxon>
        <taxon>Rhodocyclaceae</taxon>
        <taxon>Niveibacterium</taxon>
    </lineage>
</organism>
<accession>A0ABX7M371</accession>
<proteinExistence type="predicted"/>
<evidence type="ECO:0000313" key="3">
    <source>
        <dbReference type="Proteomes" id="UP000663570"/>
    </source>
</evidence>
<feature type="signal peptide" evidence="1">
    <location>
        <begin position="1"/>
        <end position="29"/>
    </location>
</feature>
<sequence length="157" mass="16984">MKLFPSISRALCLALTVATLAVFATPALAGRSTPLVNPPAVVIPATAGKAWTEIEVRDAIVRGGAAKTWVLKSEQPGRVVLAVDVRSRHAAEVAITYDAKSYRVEYLSSVNLNYRKTEQGEVIHPTYIRWVRGLMAEINKGLGIQSTQAEPADADEL</sequence>
<keyword evidence="1" id="KW-0732">Signal</keyword>
<reference evidence="2 3" key="1">
    <citation type="submission" date="2021-02" db="EMBL/GenBank/DDBJ databases">
        <title>Niveibacterium changnyeongensis HC41.</title>
        <authorList>
            <person name="Kang M."/>
        </authorList>
    </citation>
    <scope>NUCLEOTIDE SEQUENCE [LARGE SCALE GENOMIC DNA]</scope>
    <source>
        <strain evidence="2 3">HC41</strain>
    </source>
</reference>
<name>A0ABX7M371_9RHOO</name>
<keyword evidence="3" id="KW-1185">Reference proteome</keyword>
<evidence type="ECO:0000256" key="1">
    <source>
        <dbReference type="SAM" id="SignalP"/>
    </source>
</evidence>